<evidence type="ECO:0000256" key="1">
    <source>
        <dbReference type="SAM" id="MobiDB-lite"/>
    </source>
</evidence>
<accession>A0AAD9NWG5</accession>
<name>A0AAD9NWG5_RIDPI</name>
<sequence>MAMENSTANFSMTTVEPEPEGTANMTTDVSDKPETSDGTALLLTPFLAAVPIVLRMLS</sequence>
<reference evidence="2" key="1">
    <citation type="journal article" date="2023" name="Mol. Biol. Evol.">
        <title>Third-Generation Sequencing Reveals the Adaptive Role of the Epigenome in Three Deep-Sea Polychaetes.</title>
        <authorList>
            <person name="Perez M."/>
            <person name="Aroh O."/>
            <person name="Sun Y."/>
            <person name="Lan Y."/>
            <person name="Juniper S.K."/>
            <person name="Young C.R."/>
            <person name="Angers B."/>
            <person name="Qian P.Y."/>
        </authorList>
    </citation>
    <scope>NUCLEOTIDE SEQUENCE</scope>
    <source>
        <strain evidence="2">R07B-5</strain>
    </source>
</reference>
<dbReference type="Proteomes" id="UP001209878">
    <property type="component" value="Unassembled WGS sequence"/>
</dbReference>
<dbReference type="AlphaFoldDB" id="A0AAD9NWG5"/>
<keyword evidence="3" id="KW-1185">Reference proteome</keyword>
<comment type="caution">
    <text evidence="2">The sequence shown here is derived from an EMBL/GenBank/DDBJ whole genome shotgun (WGS) entry which is preliminary data.</text>
</comment>
<feature type="compositionally biased region" description="Polar residues" evidence="1">
    <location>
        <begin position="1"/>
        <end position="14"/>
    </location>
</feature>
<gene>
    <name evidence="2" type="ORF">NP493_299g01012</name>
</gene>
<evidence type="ECO:0000313" key="3">
    <source>
        <dbReference type="Proteomes" id="UP001209878"/>
    </source>
</evidence>
<proteinExistence type="predicted"/>
<evidence type="ECO:0000313" key="2">
    <source>
        <dbReference type="EMBL" id="KAK2183699.1"/>
    </source>
</evidence>
<dbReference type="EMBL" id="JAODUO010000299">
    <property type="protein sequence ID" value="KAK2183699.1"/>
    <property type="molecule type" value="Genomic_DNA"/>
</dbReference>
<feature type="region of interest" description="Disordered" evidence="1">
    <location>
        <begin position="1"/>
        <end position="37"/>
    </location>
</feature>
<organism evidence="2 3">
    <name type="scientific">Ridgeia piscesae</name>
    <name type="common">Tubeworm</name>
    <dbReference type="NCBI Taxonomy" id="27915"/>
    <lineage>
        <taxon>Eukaryota</taxon>
        <taxon>Metazoa</taxon>
        <taxon>Spiralia</taxon>
        <taxon>Lophotrochozoa</taxon>
        <taxon>Annelida</taxon>
        <taxon>Polychaeta</taxon>
        <taxon>Sedentaria</taxon>
        <taxon>Canalipalpata</taxon>
        <taxon>Sabellida</taxon>
        <taxon>Siboglinidae</taxon>
        <taxon>Ridgeia</taxon>
    </lineage>
</organism>
<protein>
    <submittedName>
        <fullName evidence="2">Uncharacterized protein</fullName>
    </submittedName>
</protein>